<name>A0A2P2K0N7_RHIMU</name>
<accession>A0A2P2K0N7</accession>
<dbReference type="AlphaFoldDB" id="A0A2P2K0N7"/>
<sequence length="55" mass="6691">MKSQEKYRSYRRKRMCQKRMHIHGFRIRSPYPIIGCISPFNHKVPHGKHVTFFSS</sequence>
<evidence type="ECO:0000313" key="1">
    <source>
        <dbReference type="EMBL" id="MBW99302.1"/>
    </source>
</evidence>
<dbReference type="EMBL" id="GGEC01018819">
    <property type="protein sequence ID" value="MBW99302.1"/>
    <property type="molecule type" value="Transcribed_RNA"/>
</dbReference>
<organism evidence="1">
    <name type="scientific">Rhizophora mucronata</name>
    <name type="common">Asiatic mangrove</name>
    <dbReference type="NCBI Taxonomy" id="61149"/>
    <lineage>
        <taxon>Eukaryota</taxon>
        <taxon>Viridiplantae</taxon>
        <taxon>Streptophyta</taxon>
        <taxon>Embryophyta</taxon>
        <taxon>Tracheophyta</taxon>
        <taxon>Spermatophyta</taxon>
        <taxon>Magnoliopsida</taxon>
        <taxon>eudicotyledons</taxon>
        <taxon>Gunneridae</taxon>
        <taxon>Pentapetalae</taxon>
        <taxon>rosids</taxon>
        <taxon>fabids</taxon>
        <taxon>Malpighiales</taxon>
        <taxon>Rhizophoraceae</taxon>
        <taxon>Rhizophora</taxon>
    </lineage>
</organism>
<protein>
    <submittedName>
        <fullName evidence="1">Putative F-box protein PP2-B12</fullName>
    </submittedName>
</protein>
<proteinExistence type="predicted"/>
<reference evidence="1" key="1">
    <citation type="submission" date="2018-02" db="EMBL/GenBank/DDBJ databases">
        <title>Rhizophora mucronata_Transcriptome.</title>
        <authorList>
            <person name="Meera S.P."/>
            <person name="Sreeshan A."/>
            <person name="Augustine A."/>
        </authorList>
    </citation>
    <scope>NUCLEOTIDE SEQUENCE</scope>
    <source>
        <tissue evidence="1">Leaf</tissue>
    </source>
</reference>